<dbReference type="GO" id="GO:0006338">
    <property type="term" value="P:chromatin remodeling"/>
    <property type="evidence" value="ECO:0007669"/>
    <property type="project" value="InterPro"/>
</dbReference>
<accession>A0A3P7N788</accession>
<keyword evidence="3" id="KW-0805">Transcription regulation</keyword>
<evidence type="ECO:0000256" key="3">
    <source>
        <dbReference type="ARBA" id="ARBA00023015"/>
    </source>
</evidence>
<dbReference type="AlphaFoldDB" id="A0A3P7N788"/>
<comment type="subcellular location">
    <subcellularLocation>
        <location evidence="1">Nucleus</location>
    </subcellularLocation>
</comment>
<dbReference type="Proteomes" id="UP000281553">
    <property type="component" value="Unassembled WGS sequence"/>
</dbReference>
<dbReference type="InterPro" id="IPR048664">
    <property type="entry name" value="INI1_DNA-bd"/>
</dbReference>
<evidence type="ECO:0000313" key="8">
    <source>
        <dbReference type="Proteomes" id="UP000281553"/>
    </source>
</evidence>
<organism evidence="7 8">
    <name type="scientific">Dibothriocephalus latus</name>
    <name type="common">Fish tapeworm</name>
    <name type="synonym">Diphyllobothrium latum</name>
    <dbReference type="NCBI Taxonomy" id="60516"/>
    <lineage>
        <taxon>Eukaryota</taxon>
        <taxon>Metazoa</taxon>
        <taxon>Spiralia</taxon>
        <taxon>Lophotrochozoa</taxon>
        <taxon>Platyhelminthes</taxon>
        <taxon>Cestoda</taxon>
        <taxon>Eucestoda</taxon>
        <taxon>Diphyllobothriidea</taxon>
        <taxon>Diphyllobothriidae</taxon>
        <taxon>Dibothriocephalus</taxon>
    </lineage>
</organism>
<dbReference type="EMBL" id="UYRU01076602">
    <property type="protein sequence ID" value="VDN27121.1"/>
    <property type="molecule type" value="Genomic_DNA"/>
</dbReference>
<keyword evidence="5" id="KW-0539">Nucleus</keyword>
<proteinExistence type="inferred from homology"/>
<evidence type="ECO:0000256" key="4">
    <source>
        <dbReference type="ARBA" id="ARBA00023163"/>
    </source>
</evidence>
<sequence length="264" mass="30033">MRLFRGELLKKYPNLWKSLATPEEREKLIAMGLATPITAINATLLRAYEVDELIAGSEERFKSFEFIISCIIFCQRAPLSDRPRFLTTVDKQSSKVSSFPICLDDSDPVAYHENAIQPEHLVPIRLDIEFDGVKLRDCFTWNRYEQMITPEQYAEILCDDLDLNPISFVPAIAQAIRQQVEAHSVENILVGQTDTRVIIRLNIHVGNLSLVDQFEWDLSEPANSPEQFAARLCAELGLGGEFVTAVAYSIRGQLAWHQRLYAFT</sequence>
<dbReference type="Pfam" id="PF21459">
    <property type="entry name" value="INI1_DNA-bd"/>
    <property type="match status" value="1"/>
</dbReference>
<dbReference type="Pfam" id="PF04855">
    <property type="entry name" value="SNF5"/>
    <property type="match status" value="2"/>
</dbReference>
<feature type="domain" description="SWI/SNF Subunit INI1 DNA binding" evidence="6">
    <location>
        <begin position="1"/>
        <end position="57"/>
    </location>
</feature>
<evidence type="ECO:0000313" key="7">
    <source>
        <dbReference type="EMBL" id="VDN27121.1"/>
    </source>
</evidence>
<dbReference type="GO" id="GO:0000228">
    <property type="term" value="C:nuclear chromosome"/>
    <property type="evidence" value="ECO:0007669"/>
    <property type="project" value="InterPro"/>
</dbReference>
<keyword evidence="4" id="KW-0804">Transcription</keyword>
<comment type="similarity">
    <text evidence="2">Belongs to the SNF5 family.</text>
</comment>
<protein>
    <recommendedName>
        <fullName evidence="6">SWI/SNF Subunit INI1 DNA binding domain-containing protein</fullName>
    </recommendedName>
</protein>
<evidence type="ECO:0000256" key="2">
    <source>
        <dbReference type="ARBA" id="ARBA00010239"/>
    </source>
</evidence>
<evidence type="ECO:0000256" key="1">
    <source>
        <dbReference type="ARBA" id="ARBA00004123"/>
    </source>
</evidence>
<dbReference type="PANTHER" id="PTHR10019">
    <property type="entry name" value="SNF5"/>
    <property type="match status" value="1"/>
</dbReference>
<dbReference type="InterPro" id="IPR006939">
    <property type="entry name" value="SNF5"/>
</dbReference>
<name>A0A3P7N788_DIBLA</name>
<gene>
    <name evidence="7" type="ORF">DILT_LOCUS14944</name>
</gene>
<keyword evidence="8" id="KW-1185">Reference proteome</keyword>
<evidence type="ECO:0000256" key="5">
    <source>
        <dbReference type="ARBA" id="ARBA00023242"/>
    </source>
</evidence>
<reference evidence="7 8" key="1">
    <citation type="submission" date="2018-11" db="EMBL/GenBank/DDBJ databases">
        <authorList>
            <consortium name="Pathogen Informatics"/>
        </authorList>
    </citation>
    <scope>NUCLEOTIDE SEQUENCE [LARGE SCALE GENOMIC DNA]</scope>
</reference>
<evidence type="ECO:0000259" key="6">
    <source>
        <dbReference type="Pfam" id="PF21459"/>
    </source>
</evidence>
<dbReference type="OrthoDB" id="515064at2759"/>